<evidence type="ECO:0000256" key="3">
    <source>
        <dbReference type="ARBA" id="ARBA00022692"/>
    </source>
</evidence>
<evidence type="ECO:0000256" key="2">
    <source>
        <dbReference type="ARBA" id="ARBA00022475"/>
    </source>
</evidence>
<evidence type="ECO:0000256" key="1">
    <source>
        <dbReference type="ARBA" id="ARBA00004651"/>
    </source>
</evidence>
<keyword evidence="10" id="KW-1185">Reference proteome</keyword>
<dbReference type="GO" id="GO:0005886">
    <property type="term" value="C:plasma membrane"/>
    <property type="evidence" value="ECO:0007669"/>
    <property type="project" value="UniProtKB-SubCell"/>
</dbReference>
<feature type="domain" description="Polysaccharide chain length determinant N-terminal" evidence="7">
    <location>
        <begin position="9"/>
        <end position="65"/>
    </location>
</feature>
<keyword evidence="5 6" id="KW-0472">Membrane</keyword>
<protein>
    <submittedName>
        <fullName evidence="9">Lipopolysaccharide biosynthesis protein</fullName>
    </submittedName>
</protein>
<comment type="caution">
    <text evidence="9">The sequence shown here is derived from an EMBL/GenBank/DDBJ whole genome shotgun (WGS) entry which is preliminary data.</text>
</comment>
<dbReference type="PANTHER" id="PTHR32309">
    <property type="entry name" value="TYROSINE-PROTEIN KINASE"/>
    <property type="match status" value="1"/>
</dbReference>
<proteinExistence type="predicted"/>
<dbReference type="Pfam" id="PF02706">
    <property type="entry name" value="Wzz"/>
    <property type="match status" value="1"/>
</dbReference>
<evidence type="ECO:0000313" key="9">
    <source>
        <dbReference type="EMBL" id="MCP9762899.1"/>
    </source>
</evidence>
<comment type="subcellular location">
    <subcellularLocation>
        <location evidence="1">Cell membrane</location>
        <topology evidence="1">Multi-pass membrane protein</topology>
    </subcellularLocation>
</comment>
<dbReference type="InterPro" id="IPR050445">
    <property type="entry name" value="Bact_polysacc_biosynth/exp"/>
</dbReference>
<reference evidence="9 10" key="1">
    <citation type="submission" date="2018-11" db="EMBL/GenBank/DDBJ databases">
        <title>Novel bacteria species description.</title>
        <authorList>
            <person name="Han J.-H."/>
        </authorList>
    </citation>
    <scope>NUCLEOTIDE SEQUENCE [LARGE SCALE GENOMIC DNA]</scope>
    <source>
        <strain evidence="9 10">KCTC23259</strain>
    </source>
</reference>
<name>A0AAE3H2Q2_9BACT</name>
<accession>A0AAE3H2Q2</accession>
<evidence type="ECO:0000256" key="6">
    <source>
        <dbReference type="SAM" id="Phobius"/>
    </source>
</evidence>
<dbReference type="AlphaFoldDB" id="A0AAE3H2Q2"/>
<keyword evidence="4 6" id="KW-1133">Transmembrane helix</keyword>
<evidence type="ECO:0000256" key="5">
    <source>
        <dbReference type="ARBA" id="ARBA00023136"/>
    </source>
</evidence>
<dbReference type="InterPro" id="IPR032807">
    <property type="entry name" value="GNVR"/>
</dbReference>
<evidence type="ECO:0000259" key="7">
    <source>
        <dbReference type="Pfam" id="PF02706"/>
    </source>
</evidence>
<dbReference type="RefSeq" id="WP_255036678.1">
    <property type="nucleotide sequence ID" value="NZ_RJUF01000017.1"/>
</dbReference>
<gene>
    <name evidence="9" type="ORF">EGI31_08010</name>
</gene>
<dbReference type="InterPro" id="IPR003856">
    <property type="entry name" value="LPS_length_determ_N"/>
</dbReference>
<organism evidence="9 10">
    <name type="scientific">Lacihabitans soyangensis</name>
    <dbReference type="NCBI Taxonomy" id="869394"/>
    <lineage>
        <taxon>Bacteria</taxon>
        <taxon>Pseudomonadati</taxon>
        <taxon>Bacteroidota</taxon>
        <taxon>Cytophagia</taxon>
        <taxon>Cytophagales</taxon>
        <taxon>Leadbetterellaceae</taxon>
        <taxon>Lacihabitans</taxon>
    </lineage>
</organism>
<evidence type="ECO:0000256" key="4">
    <source>
        <dbReference type="ARBA" id="ARBA00022989"/>
    </source>
</evidence>
<feature type="transmembrane region" description="Helical" evidence="6">
    <location>
        <begin position="314"/>
        <end position="334"/>
    </location>
</feature>
<sequence>MEPESDNFTIDFKVLWQILKKEKWSILGIIILFNLAGTLYAYSLKEEFVSEGKILPESQGKASSLGQYAGLAALAGVDIGGATSGSDAVRPELYPDVLKSTPFFLELFKVKFKDKNNKVNSFQQYYTKEVLDGKLNPKDQKLQFPKSDNYIVFNRQTEKNIKDLKTRIIGSYDKKSGVISISVKLPDPVMAANVAKYTMDYLTSYIINYRTEKQKQDLNFIAKRLDAARGKYFNSQTKKATYSDQVPLSSLRLQSADLQRERIESEYKISSTFYNTLLQKYEEAKLKMQQETPVIKILEPPVVPNLKSEPKKSIILIICFIGSLFLSIVFALLISKNYKLILS</sequence>
<feature type="domain" description="Tyrosine-protein kinase G-rich" evidence="8">
    <location>
        <begin position="262"/>
        <end position="333"/>
    </location>
</feature>
<dbReference type="PANTHER" id="PTHR32309:SF13">
    <property type="entry name" value="FERRIC ENTEROBACTIN TRANSPORT PROTEIN FEPE"/>
    <property type="match status" value="1"/>
</dbReference>
<evidence type="ECO:0000313" key="10">
    <source>
        <dbReference type="Proteomes" id="UP001204144"/>
    </source>
</evidence>
<keyword evidence="2" id="KW-1003">Cell membrane</keyword>
<dbReference type="EMBL" id="RJUF01000017">
    <property type="protein sequence ID" value="MCP9762899.1"/>
    <property type="molecule type" value="Genomic_DNA"/>
</dbReference>
<evidence type="ECO:0000259" key="8">
    <source>
        <dbReference type="Pfam" id="PF13807"/>
    </source>
</evidence>
<feature type="transmembrane region" description="Helical" evidence="6">
    <location>
        <begin position="24"/>
        <end position="44"/>
    </location>
</feature>
<dbReference type="GO" id="GO:0004713">
    <property type="term" value="F:protein tyrosine kinase activity"/>
    <property type="evidence" value="ECO:0007669"/>
    <property type="project" value="TreeGrafter"/>
</dbReference>
<dbReference type="Proteomes" id="UP001204144">
    <property type="component" value="Unassembled WGS sequence"/>
</dbReference>
<dbReference type="Pfam" id="PF13807">
    <property type="entry name" value="GNVR"/>
    <property type="match status" value="1"/>
</dbReference>
<keyword evidence="3 6" id="KW-0812">Transmembrane</keyword>